<dbReference type="CDD" id="cd00383">
    <property type="entry name" value="trans_reg_C"/>
    <property type="match status" value="1"/>
</dbReference>
<dbReference type="SUPFAM" id="SSF52172">
    <property type="entry name" value="CheY-like"/>
    <property type="match status" value="1"/>
</dbReference>
<keyword evidence="4" id="KW-0805">Transcription regulation</keyword>
<keyword evidence="3" id="KW-0902">Two-component regulatory system</keyword>
<dbReference type="InterPro" id="IPR001789">
    <property type="entry name" value="Sig_transdc_resp-reg_receiver"/>
</dbReference>
<dbReference type="Pfam" id="PF00486">
    <property type="entry name" value="Trans_reg_C"/>
    <property type="match status" value="1"/>
</dbReference>
<dbReference type="PROSITE" id="PS51755">
    <property type="entry name" value="OMPR_PHOB"/>
    <property type="match status" value="1"/>
</dbReference>
<dbReference type="GO" id="GO:0006355">
    <property type="term" value="P:regulation of DNA-templated transcription"/>
    <property type="evidence" value="ECO:0007669"/>
    <property type="project" value="InterPro"/>
</dbReference>
<evidence type="ECO:0000256" key="6">
    <source>
        <dbReference type="ARBA" id="ARBA00023163"/>
    </source>
</evidence>
<evidence type="ECO:0000256" key="4">
    <source>
        <dbReference type="ARBA" id="ARBA00023015"/>
    </source>
</evidence>
<feature type="domain" description="OmpR/PhoB-type" evidence="11">
    <location>
        <begin position="127"/>
        <end position="225"/>
    </location>
</feature>
<evidence type="ECO:0000256" key="8">
    <source>
        <dbReference type="PROSITE-ProRule" id="PRU00169"/>
    </source>
</evidence>
<comment type="function">
    <text evidence="7">This protein is a positive regulator for the phosphate regulon. Transcription of this operon is positively regulated by PhoB and PhoR when phosphate is limited.</text>
</comment>
<dbReference type="PANTHER" id="PTHR48111:SF21">
    <property type="entry name" value="DNA-BINDING DUAL MASTER TRANSCRIPTIONAL REGULATOR RPAA"/>
    <property type="match status" value="1"/>
</dbReference>
<organism evidence="12">
    <name type="scientific">Candidatus Caldatribacterium californiense</name>
    <dbReference type="NCBI Taxonomy" id="1454726"/>
    <lineage>
        <taxon>Bacteria</taxon>
        <taxon>Pseudomonadati</taxon>
        <taxon>Atribacterota</taxon>
        <taxon>Atribacteria</taxon>
        <taxon>Atribacterales</taxon>
        <taxon>Candidatus Caldatribacteriaceae</taxon>
        <taxon>Candidatus Caldatribacterium</taxon>
    </lineage>
</organism>
<evidence type="ECO:0000256" key="3">
    <source>
        <dbReference type="ARBA" id="ARBA00023012"/>
    </source>
</evidence>
<dbReference type="PROSITE" id="PS50110">
    <property type="entry name" value="RESPONSE_REGULATORY"/>
    <property type="match status" value="1"/>
</dbReference>
<accession>A0A7V3YFN5</accession>
<dbReference type="InterPro" id="IPR039420">
    <property type="entry name" value="WalR-like"/>
</dbReference>
<name>A0A7V3YFN5_9BACT</name>
<dbReference type="EMBL" id="DTFV01000043">
    <property type="protein sequence ID" value="HGI30242.1"/>
    <property type="molecule type" value="Genomic_DNA"/>
</dbReference>
<evidence type="ECO:0000256" key="1">
    <source>
        <dbReference type="ARBA" id="ARBA00013332"/>
    </source>
</evidence>
<evidence type="ECO:0000256" key="9">
    <source>
        <dbReference type="PROSITE-ProRule" id="PRU01091"/>
    </source>
</evidence>
<evidence type="ECO:0000259" key="11">
    <source>
        <dbReference type="PROSITE" id="PS51755"/>
    </source>
</evidence>
<feature type="domain" description="Response regulatory" evidence="10">
    <location>
        <begin position="3"/>
        <end position="116"/>
    </location>
</feature>
<evidence type="ECO:0000256" key="7">
    <source>
        <dbReference type="ARBA" id="ARBA00024735"/>
    </source>
</evidence>
<protein>
    <recommendedName>
        <fullName evidence="1">Phosphate regulon transcriptional regulatory protein PhoB</fullName>
    </recommendedName>
</protein>
<keyword evidence="5 9" id="KW-0238">DNA-binding</keyword>
<dbReference type="GO" id="GO:0000156">
    <property type="term" value="F:phosphorelay response regulator activity"/>
    <property type="evidence" value="ECO:0007669"/>
    <property type="project" value="TreeGrafter"/>
</dbReference>
<keyword evidence="2 8" id="KW-0597">Phosphoprotein</keyword>
<evidence type="ECO:0000313" key="12">
    <source>
        <dbReference type="EMBL" id="HGI30242.1"/>
    </source>
</evidence>
<feature type="modified residue" description="4-aspartylphosphate" evidence="8">
    <location>
        <position position="52"/>
    </location>
</feature>
<dbReference type="GO" id="GO:0032993">
    <property type="term" value="C:protein-DNA complex"/>
    <property type="evidence" value="ECO:0007669"/>
    <property type="project" value="TreeGrafter"/>
</dbReference>
<dbReference type="PANTHER" id="PTHR48111">
    <property type="entry name" value="REGULATOR OF RPOS"/>
    <property type="match status" value="1"/>
</dbReference>
<feature type="DNA-binding region" description="OmpR/PhoB-type" evidence="9">
    <location>
        <begin position="127"/>
        <end position="225"/>
    </location>
</feature>
<dbReference type="SMART" id="SM00862">
    <property type="entry name" value="Trans_reg_C"/>
    <property type="match status" value="1"/>
</dbReference>
<dbReference type="GO" id="GO:0005829">
    <property type="term" value="C:cytosol"/>
    <property type="evidence" value="ECO:0007669"/>
    <property type="project" value="TreeGrafter"/>
</dbReference>
<dbReference type="InterPro" id="IPR011006">
    <property type="entry name" value="CheY-like_superfamily"/>
</dbReference>
<evidence type="ECO:0000256" key="2">
    <source>
        <dbReference type="ARBA" id="ARBA00022553"/>
    </source>
</evidence>
<dbReference type="SMART" id="SM00448">
    <property type="entry name" value="REC"/>
    <property type="match status" value="1"/>
</dbReference>
<dbReference type="GO" id="GO:0000976">
    <property type="term" value="F:transcription cis-regulatory region binding"/>
    <property type="evidence" value="ECO:0007669"/>
    <property type="project" value="TreeGrafter"/>
</dbReference>
<evidence type="ECO:0000256" key="5">
    <source>
        <dbReference type="ARBA" id="ARBA00023125"/>
    </source>
</evidence>
<reference evidence="12" key="1">
    <citation type="journal article" date="2020" name="mSystems">
        <title>Genome- and Community-Level Interaction Insights into Carbon Utilization and Element Cycling Functions of Hydrothermarchaeota in Hydrothermal Sediment.</title>
        <authorList>
            <person name="Zhou Z."/>
            <person name="Liu Y."/>
            <person name="Xu W."/>
            <person name="Pan J."/>
            <person name="Luo Z.H."/>
            <person name="Li M."/>
        </authorList>
    </citation>
    <scope>NUCLEOTIDE SEQUENCE [LARGE SCALE GENOMIC DNA]</scope>
    <source>
        <strain evidence="12">SpSt-747</strain>
    </source>
</reference>
<sequence length="228" mass="25876">MGRILVVDDEPSVGEILRLYLERDGFEVTVVYDGEAAVEAVKRHPFDLVLLDLMLPKKDGWTVCREIRSFSTIPIIMLTARGEEVDRVLGLELGADDYVPKPFSPREVVARVKAVLRRGKLQDTAKHQVVRLGPLVIDHGAKKVLVQGTPISTTPKEFELLYFLALHPNRVFSREKLLEEVWGYDFLGDTRTVDTHIKRLREKLEAAGAPPLIKTVWGYGYKLEFEEP</sequence>
<dbReference type="FunFam" id="3.40.50.2300:FF:000001">
    <property type="entry name" value="DNA-binding response regulator PhoB"/>
    <property type="match status" value="1"/>
</dbReference>
<dbReference type="AlphaFoldDB" id="A0A7V3YFN5"/>
<gene>
    <name evidence="12" type="ORF">ENV30_02865</name>
</gene>
<dbReference type="Pfam" id="PF00072">
    <property type="entry name" value="Response_reg"/>
    <property type="match status" value="1"/>
</dbReference>
<dbReference type="Gene3D" id="3.40.50.2300">
    <property type="match status" value="1"/>
</dbReference>
<dbReference type="FunFam" id="1.10.10.10:FF:000018">
    <property type="entry name" value="DNA-binding response regulator ResD"/>
    <property type="match status" value="1"/>
</dbReference>
<keyword evidence="6" id="KW-0804">Transcription</keyword>
<dbReference type="Gene3D" id="1.10.10.10">
    <property type="entry name" value="Winged helix-like DNA-binding domain superfamily/Winged helix DNA-binding domain"/>
    <property type="match status" value="1"/>
</dbReference>
<evidence type="ECO:0000259" key="10">
    <source>
        <dbReference type="PROSITE" id="PS50110"/>
    </source>
</evidence>
<comment type="caution">
    <text evidence="12">The sequence shown here is derived from an EMBL/GenBank/DDBJ whole genome shotgun (WGS) entry which is preliminary data.</text>
</comment>
<dbReference type="InterPro" id="IPR001867">
    <property type="entry name" value="OmpR/PhoB-type_DNA-bd"/>
</dbReference>
<proteinExistence type="predicted"/>
<dbReference type="Gene3D" id="6.10.250.690">
    <property type="match status" value="1"/>
</dbReference>
<dbReference type="InterPro" id="IPR036388">
    <property type="entry name" value="WH-like_DNA-bd_sf"/>
</dbReference>